<gene>
    <name evidence="4" type="ORF">LOC62_02G001885</name>
</gene>
<keyword evidence="2" id="KW-0732">Signal</keyword>
<name>A0AAF0Y5A3_9TREE</name>
<dbReference type="InterPro" id="IPR035992">
    <property type="entry name" value="Ricin_B-like_lectins"/>
</dbReference>
<evidence type="ECO:0000256" key="1">
    <source>
        <dbReference type="SAM" id="MobiDB-lite"/>
    </source>
</evidence>
<sequence>MRFSRALVFASALIATANAIAIDLPTKTEAVVVVEARGHASHKPSKTPPGPPGPSATPGGGDDGGESEWNGGKHIYADGCGDVCLSVKDGKLEKGQPVVVDKCTNVPAQSWDIHRGNGAIRLKGTDWCLEAADDPAAKDSVKLWRCYPGIAAQSWLWGDDNTISLPDQHLCLDLTDGDKTPGNAVQTFQCFAGNTNQIWTTNIKDN</sequence>
<dbReference type="Proteomes" id="UP000827549">
    <property type="component" value="Chromosome 2"/>
</dbReference>
<accession>A0AAF0Y5A3</accession>
<dbReference type="SUPFAM" id="SSF50370">
    <property type="entry name" value="Ricin B-like lectins"/>
    <property type="match status" value="1"/>
</dbReference>
<evidence type="ECO:0000259" key="3">
    <source>
        <dbReference type="SMART" id="SM00458"/>
    </source>
</evidence>
<dbReference type="InterPro" id="IPR000772">
    <property type="entry name" value="Ricin_B_lectin"/>
</dbReference>
<dbReference type="Pfam" id="PF00652">
    <property type="entry name" value="Ricin_B_lectin"/>
    <property type="match status" value="1"/>
</dbReference>
<dbReference type="GeneID" id="87805137"/>
<protein>
    <recommendedName>
        <fullName evidence="3">Ricin B lectin domain-containing protein</fullName>
    </recommendedName>
</protein>
<reference evidence="4" key="1">
    <citation type="submission" date="2023-10" db="EMBL/GenBank/DDBJ databases">
        <authorList>
            <person name="Noh H."/>
        </authorList>
    </citation>
    <scope>NUCLEOTIDE SEQUENCE</scope>
    <source>
        <strain evidence="4">DUCC4014</strain>
    </source>
</reference>
<organism evidence="4 5">
    <name type="scientific">Vanrija pseudolonga</name>
    <dbReference type="NCBI Taxonomy" id="143232"/>
    <lineage>
        <taxon>Eukaryota</taxon>
        <taxon>Fungi</taxon>
        <taxon>Dikarya</taxon>
        <taxon>Basidiomycota</taxon>
        <taxon>Agaricomycotina</taxon>
        <taxon>Tremellomycetes</taxon>
        <taxon>Trichosporonales</taxon>
        <taxon>Trichosporonaceae</taxon>
        <taxon>Vanrija</taxon>
    </lineage>
</organism>
<feature type="signal peptide" evidence="2">
    <location>
        <begin position="1"/>
        <end position="19"/>
    </location>
</feature>
<dbReference type="EMBL" id="CP086715">
    <property type="protein sequence ID" value="WOO78339.1"/>
    <property type="molecule type" value="Genomic_DNA"/>
</dbReference>
<feature type="domain" description="Ricin B lectin" evidence="3">
    <location>
        <begin position="70"/>
        <end position="202"/>
    </location>
</feature>
<dbReference type="CDD" id="cd00161">
    <property type="entry name" value="beta-trefoil_Ricin-like"/>
    <property type="match status" value="1"/>
</dbReference>
<dbReference type="Gene3D" id="2.80.10.50">
    <property type="match status" value="1"/>
</dbReference>
<dbReference type="PROSITE" id="PS50231">
    <property type="entry name" value="RICIN_B_LECTIN"/>
    <property type="match status" value="1"/>
</dbReference>
<feature type="compositionally biased region" description="Pro residues" evidence="1">
    <location>
        <begin position="46"/>
        <end position="55"/>
    </location>
</feature>
<dbReference type="RefSeq" id="XP_062624371.1">
    <property type="nucleotide sequence ID" value="XM_062768387.1"/>
</dbReference>
<dbReference type="SMART" id="SM00458">
    <property type="entry name" value="RICIN"/>
    <property type="match status" value="1"/>
</dbReference>
<dbReference type="AlphaFoldDB" id="A0AAF0Y5A3"/>
<feature type="region of interest" description="Disordered" evidence="1">
    <location>
        <begin position="37"/>
        <end position="70"/>
    </location>
</feature>
<evidence type="ECO:0000313" key="4">
    <source>
        <dbReference type="EMBL" id="WOO78339.1"/>
    </source>
</evidence>
<keyword evidence="5" id="KW-1185">Reference proteome</keyword>
<proteinExistence type="predicted"/>
<evidence type="ECO:0000313" key="5">
    <source>
        <dbReference type="Proteomes" id="UP000827549"/>
    </source>
</evidence>
<feature type="chain" id="PRO_5042021072" description="Ricin B lectin domain-containing protein" evidence="2">
    <location>
        <begin position="20"/>
        <end position="206"/>
    </location>
</feature>
<evidence type="ECO:0000256" key="2">
    <source>
        <dbReference type="SAM" id="SignalP"/>
    </source>
</evidence>